<protein>
    <recommendedName>
        <fullName evidence="1">Dipicolinate synthase subunit A N-terminal domain-containing protein</fullName>
    </recommendedName>
</protein>
<organism evidence="2 3">
    <name type="scientific">Candidatus Faecivivens stercoripullorum</name>
    <dbReference type="NCBI Taxonomy" id="2840805"/>
    <lineage>
        <taxon>Bacteria</taxon>
        <taxon>Bacillati</taxon>
        <taxon>Bacillota</taxon>
        <taxon>Clostridia</taxon>
        <taxon>Eubacteriales</taxon>
        <taxon>Oscillospiraceae</taxon>
        <taxon>Oscillospiraceae incertae sedis</taxon>
        <taxon>Candidatus Faecivivens</taxon>
    </lineage>
</organism>
<dbReference type="SUPFAM" id="SSF51735">
    <property type="entry name" value="NAD(P)-binding Rossmann-fold domains"/>
    <property type="match status" value="1"/>
</dbReference>
<dbReference type="AlphaFoldDB" id="A0A9D1H9N4"/>
<evidence type="ECO:0000259" key="1">
    <source>
        <dbReference type="Pfam" id="PF16924"/>
    </source>
</evidence>
<dbReference type="Proteomes" id="UP000824160">
    <property type="component" value="Unassembled WGS sequence"/>
</dbReference>
<evidence type="ECO:0000313" key="2">
    <source>
        <dbReference type="EMBL" id="HIT95294.1"/>
    </source>
</evidence>
<sequence length="307" mass="32588">MNQPLHILAAGGDRRFSILSRKLASINGVRVTAFAQGSPETASASMPRVIDSLSELDTPPDLLILPLPLTRTGDTLSTPLEKERPPVYLGVLLTCCRPDTRIYGGMTPAAEEFAQLCQRHGLSFTDYLSDEAFALKNADATAEAAVALAIDLLPVTIRGTRILVTGGGRIARSLIRILCAMGAQVFAAARSASQRCEMALLGATVLPLTELSRPAGSQGGILSTVRLVFNTIPSPVFGREELVKMPADTLIIELASSPGGFKPEAVSSSGRVIVRALSLPGKTAPESCAEWLKTLICEIDPMLMTHL</sequence>
<reference evidence="2" key="1">
    <citation type="submission" date="2020-10" db="EMBL/GenBank/DDBJ databases">
        <authorList>
            <person name="Gilroy R."/>
        </authorList>
    </citation>
    <scope>NUCLEOTIDE SEQUENCE</scope>
    <source>
        <strain evidence="2">ChiBcec7-5410</strain>
    </source>
</reference>
<feature type="domain" description="Dipicolinate synthase subunit A N-terminal" evidence="1">
    <location>
        <begin position="7"/>
        <end position="127"/>
    </location>
</feature>
<dbReference type="InterPro" id="IPR031629">
    <property type="entry name" value="DpaA_N"/>
</dbReference>
<reference evidence="2" key="2">
    <citation type="journal article" date="2021" name="PeerJ">
        <title>Extensive microbial diversity within the chicken gut microbiome revealed by metagenomics and culture.</title>
        <authorList>
            <person name="Gilroy R."/>
            <person name="Ravi A."/>
            <person name="Getino M."/>
            <person name="Pursley I."/>
            <person name="Horton D.L."/>
            <person name="Alikhan N.F."/>
            <person name="Baker D."/>
            <person name="Gharbi K."/>
            <person name="Hall N."/>
            <person name="Watson M."/>
            <person name="Adriaenssens E.M."/>
            <person name="Foster-Nyarko E."/>
            <person name="Jarju S."/>
            <person name="Secka A."/>
            <person name="Antonio M."/>
            <person name="Oren A."/>
            <person name="Chaudhuri R.R."/>
            <person name="La Ragione R."/>
            <person name="Hildebrand F."/>
            <person name="Pallen M.J."/>
        </authorList>
    </citation>
    <scope>NUCLEOTIDE SEQUENCE</scope>
    <source>
        <strain evidence="2">ChiBcec7-5410</strain>
    </source>
</reference>
<proteinExistence type="predicted"/>
<accession>A0A9D1H9N4</accession>
<dbReference type="InterPro" id="IPR036291">
    <property type="entry name" value="NAD(P)-bd_dom_sf"/>
</dbReference>
<comment type="caution">
    <text evidence="2">The sequence shown here is derived from an EMBL/GenBank/DDBJ whole genome shotgun (WGS) entry which is preliminary data.</text>
</comment>
<evidence type="ECO:0000313" key="3">
    <source>
        <dbReference type="Proteomes" id="UP000824160"/>
    </source>
</evidence>
<dbReference type="Gene3D" id="3.40.50.720">
    <property type="entry name" value="NAD(P)-binding Rossmann-like Domain"/>
    <property type="match status" value="1"/>
</dbReference>
<dbReference type="EMBL" id="DVLW01000245">
    <property type="protein sequence ID" value="HIT95294.1"/>
    <property type="molecule type" value="Genomic_DNA"/>
</dbReference>
<name>A0A9D1H9N4_9FIRM</name>
<dbReference type="Pfam" id="PF16924">
    <property type="entry name" value="DpaA_N"/>
    <property type="match status" value="1"/>
</dbReference>
<gene>
    <name evidence="2" type="ORF">IAC43_08925</name>
</gene>